<keyword evidence="2" id="KW-1185">Reference proteome</keyword>
<dbReference type="EMBL" id="CM042009">
    <property type="protein sequence ID" value="KAI3788320.1"/>
    <property type="molecule type" value="Genomic_DNA"/>
</dbReference>
<dbReference type="Proteomes" id="UP001055811">
    <property type="component" value="Linkage Group LG01"/>
</dbReference>
<evidence type="ECO:0000313" key="2">
    <source>
        <dbReference type="Proteomes" id="UP001055811"/>
    </source>
</evidence>
<organism evidence="1 2">
    <name type="scientific">Cichorium intybus</name>
    <name type="common">Chicory</name>
    <dbReference type="NCBI Taxonomy" id="13427"/>
    <lineage>
        <taxon>Eukaryota</taxon>
        <taxon>Viridiplantae</taxon>
        <taxon>Streptophyta</taxon>
        <taxon>Embryophyta</taxon>
        <taxon>Tracheophyta</taxon>
        <taxon>Spermatophyta</taxon>
        <taxon>Magnoliopsida</taxon>
        <taxon>eudicotyledons</taxon>
        <taxon>Gunneridae</taxon>
        <taxon>Pentapetalae</taxon>
        <taxon>asterids</taxon>
        <taxon>campanulids</taxon>
        <taxon>Asterales</taxon>
        <taxon>Asteraceae</taxon>
        <taxon>Cichorioideae</taxon>
        <taxon>Cichorieae</taxon>
        <taxon>Cichoriinae</taxon>
        <taxon>Cichorium</taxon>
    </lineage>
</organism>
<sequence length="91" mass="10457">MMEGPKWLKPMRFITSKTLITNDFNGDGVGRWFGDEGLEDVKSALQDEVLQFHPQKVSSKRSKRKERIPVTNAAEIIVTELKLLSGFHWQI</sequence>
<proteinExistence type="predicted"/>
<name>A0ACB9GYZ5_CICIN</name>
<reference evidence="1 2" key="2">
    <citation type="journal article" date="2022" name="Mol. Ecol. Resour.">
        <title>The genomes of chicory, endive, great burdock and yacon provide insights into Asteraceae paleo-polyploidization history and plant inulin production.</title>
        <authorList>
            <person name="Fan W."/>
            <person name="Wang S."/>
            <person name="Wang H."/>
            <person name="Wang A."/>
            <person name="Jiang F."/>
            <person name="Liu H."/>
            <person name="Zhao H."/>
            <person name="Xu D."/>
            <person name="Zhang Y."/>
        </authorList>
    </citation>
    <scope>NUCLEOTIDE SEQUENCE [LARGE SCALE GENOMIC DNA]</scope>
    <source>
        <strain evidence="2">cv. Punajuju</strain>
        <tissue evidence="1">Leaves</tissue>
    </source>
</reference>
<comment type="caution">
    <text evidence="1">The sequence shown here is derived from an EMBL/GenBank/DDBJ whole genome shotgun (WGS) entry which is preliminary data.</text>
</comment>
<protein>
    <submittedName>
        <fullName evidence="1">Uncharacterized protein</fullName>
    </submittedName>
</protein>
<accession>A0ACB9GYZ5</accession>
<reference evidence="2" key="1">
    <citation type="journal article" date="2022" name="Mol. Ecol. Resour.">
        <title>The genomes of chicory, endive, great burdock and yacon provide insights into Asteraceae palaeo-polyploidization history and plant inulin production.</title>
        <authorList>
            <person name="Fan W."/>
            <person name="Wang S."/>
            <person name="Wang H."/>
            <person name="Wang A."/>
            <person name="Jiang F."/>
            <person name="Liu H."/>
            <person name="Zhao H."/>
            <person name="Xu D."/>
            <person name="Zhang Y."/>
        </authorList>
    </citation>
    <scope>NUCLEOTIDE SEQUENCE [LARGE SCALE GENOMIC DNA]</scope>
    <source>
        <strain evidence="2">cv. Punajuju</strain>
    </source>
</reference>
<evidence type="ECO:0000313" key="1">
    <source>
        <dbReference type="EMBL" id="KAI3788320.1"/>
    </source>
</evidence>
<gene>
    <name evidence="1" type="ORF">L2E82_01081</name>
</gene>